<dbReference type="EMBL" id="LAZR01052736">
    <property type="protein sequence ID" value="KKK82299.1"/>
    <property type="molecule type" value="Genomic_DNA"/>
</dbReference>
<evidence type="ECO:0000313" key="3">
    <source>
        <dbReference type="EMBL" id="KKK82299.1"/>
    </source>
</evidence>
<feature type="compositionally biased region" description="Low complexity" evidence="2">
    <location>
        <begin position="267"/>
        <end position="283"/>
    </location>
</feature>
<evidence type="ECO:0000256" key="1">
    <source>
        <dbReference type="SAM" id="Coils"/>
    </source>
</evidence>
<feature type="region of interest" description="Disordered" evidence="2">
    <location>
        <begin position="267"/>
        <end position="328"/>
    </location>
</feature>
<proteinExistence type="predicted"/>
<gene>
    <name evidence="3" type="ORF">LCGC14_2804790</name>
</gene>
<comment type="caution">
    <text evidence="3">The sequence shown here is derived from an EMBL/GenBank/DDBJ whole genome shotgun (WGS) entry which is preliminary data.</text>
</comment>
<evidence type="ECO:0000256" key="2">
    <source>
        <dbReference type="SAM" id="MobiDB-lite"/>
    </source>
</evidence>
<organism evidence="3">
    <name type="scientific">marine sediment metagenome</name>
    <dbReference type="NCBI Taxonomy" id="412755"/>
    <lineage>
        <taxon>unclassified sequences</taxon>
        <taxon>metagenomes</taxon>
        <taxon>ecological metagenomes</taxon>
    </lineage>
</organism>
<name>A0A0F9AUZ1_9ZZZZ</name>
<accession>A0A0F9AUZ1</accession>
<protein>
    <submittedName>
        <fullName evidence="3">Uncharacterized protein</fullName>
    </submittedName>
</protein>
<dbReference type="AlphaFoldDB" id="A0A0F9AUZ1"/>
<keyword evidence="1" id="KW-0175">Coiled coil</keyword>
<sequence length="328" mass="37542">QWIEKYKGNGIDIDKMETDIRIKEDEIKKLLLRLAKMSDKKEIDRIKKDIDESSGITETLQGITTGNNTAFEIAQAKEAALKRLKTPLDNILDALNQEGYITVSLMQILYSIPEIIKVTDQQLIEDYLKDIQSDPELFERKPRMEDGEFVLDENGQPQEDFFARVFPEFPLNLEKDEKGNLMETQDTRIFRIKPKFLKWEGIINIKAQSILTPSKQVDKALDLEMFNMLIPLLSNDSQIYSKIAKSLVKLYDKDPKEILPDSWLQEQAPQPEQQGQEESIIIPAEGAGQGQQATPRTDAERLVPSTQAPERPQSIVGRIASRLTKPFR</sequence>
<reference evidence="3" key="1">
    <citation type="journal article" date="2015" name="Nature">
        <title>Complex archaea that bridge the gap between prokaryotes and eukaryotes.</title>
        <authorList>
            <person name="Spang A."/>
            <person name="Saw J.H."/>
            <person name="Jorgensen S.L."/>
            <person name="Zaremba-Niedzwiedzka K."/>
            <person name="Martijn J."/>
            <person name="Lind A.E."/>
            <person name="van Eijk R."/>
            <person name="Schleper C."/>
            <person name="Guy L."/>
            <person name="Ettema T.J."/>
        </authorList>
    </citation>
    <scope>NUCLEOTIDE SEQUENCE</scope>
</reference>
<feature type="non-terminal residue" evidence="3">
    <location>
        <position position="1"/>
    </location>
</feature>
<feature type="coiled-coil region" evidence="1">
    <location>
        <begin position="13"/>
        <end position="40"/>
    </location>
</feature>